<reference evidence="2" key="2">
    <citation type="submission" date="2022-01" db="EMBL/GenBank/DDBJ databases">
        <authorList>
            <person name="Yamashiro T."/>
            <person name="Shiraishi A."/>
            <person name="Satake H."/>
            <person name="Nakayama K."/>
        </authorList>
    </citation>
    <scope>NUCLEOTIDE SEQUENCE</scope>
</reference>
<dbReference type="Proteomes" id="UP001151760">
    <property type="component" value="Unassembled WGS sequence"/>
</dbReference>
<reference evidence="2" key="1">
    <citation type="journal article" date="2022" name="Int. J. Mol. Sci.">
        <title>Draft Genome of Tanacetum Coccineum: Genomic Comparison of Closely Related Tanacetum-Family Plants.</title>
        <authorList>
            <person name="Yamashiro T."/>
            <person name="Shiraishi A."/>
            <person name="Nakayama K."/>
            <person name="Satake H."/>
        </authorList>
    </citation>
    <scope>NUCLEOTIDE SEQUENCE</scope>
</reference>
<keyword evidence="3" id="KW-1185">Reference proteome</keyword>
<comment type="caution">
    <text evidence="2">The sequence shown here is derived from an EMBL/GenBank/DDBJ whole genome shotgun (WGS) entry which is preliminary data.</text>
</comment>
<evidence type="ECO:0008006" key="4">
    <source>
        <dbReference type="Google" id="ProtNLM"/>
    </source>
</evidence>
<protein>
    <recommendedName>
        <fullName evidence="4">Xylulose kinase-1</fullName>
    </recommendedName>
</protein>
<feature type="region of interest" description="Disordered" evidence="1">
    <location>
        <begin position="145"/>
        <end position="208"/>
    </location>
</feature>
<evidence type="ECO:0000313" key="2">
    <source>
        <dbReference type="EMBL" id="GJT52714.1"/>
    </source>
</evidence>
<feature type="compositionally biased region" description="Low complexity" evidence="1">
    <location>
        <begin position="162"/>
        <end position="187"/>
    </location>
</feature>
<dbReference type="EMBL" id="BQNB010016521">
    <property type="protein sequence ID" value="GJT52714.1"/>
    <property type="molecule type" value="Genomic_DNA"/>
</dbReference>
<name>A0ABQ5EP34_9ASTR</name>
<feature type="compositionally biased region" description="Polar residues" evidence="1">
    <location>
        <begin position="188"/>
        <end position="201"/>
    </location>
</feature>
<evidence type="ECO:0000256" key="1">
    <source>
        <dbReference type="SAM" id="MobiDB-lite"/>
    </source>
</evidence>
<evidence type="ECO:0000313" key="3">
    <source>
        <dbReference type="Proteomes" id="UP001151760"/>
    </source>
</evidence>
<proteinExistence type="predicted"/>
<sequence length="208" mass="22954">MAHMGFCDKHNMVAFLQKPTGSEEFHQIVDFLAGSRIRYALTANPTIYVSLIEQFWQTTTVKTVNDGEQQITVTVDGHKFSITEASIRIHLQLADADGLSSFPNTEIFEQLTLMGYVSTNDKLTFKKGVHVPLFDTMLLHDQAGQGERPTLTVESQHTPIASEPTSQPTTSQPTTSHPTSSQEQPSQLPTSEPITTTSSLPFNEPPIP</sequence>
<accession>A0ABQ5EP34</accession>
<gene>
    <name evidence="2" type="ORF">Tco_0978871</name>
</gene>
<organism evidence="2 3">
    <name type="scientific">Tanacetum coccineum</name>
    <dbReference type="NCBI Taxonomy" id="301880"/>
    <lineage>
        <taxon>Eukaryota</taxon>
        <taxon>Viridiplantae</taxon>
        <taxon>Streptophyta</taxon>
        <taxon>Embryophyta</taxon>
        <taxon>Tracheophyta</taxon>
        <taxon>Spermatophyta</taxon>
        <taxon>Magnoliopsida</taxon>
        <taxon>eudicotyledons</taxon>
        <taxon>Gunneridae</taxon>
        <taxon>Pentapetalae</taxon>
        <taxon>asterids</taxon>
        <taxon>campanulids</taxon>
        <taxon>Asterales</taxon>
        <taxon>Asteraceae</taxon>
        <taxon>Asteroideae</taxon>
        <taxon>Anthemideae</taxon>
        <taxon>Anthemidinae</taxon>
        <taxon>Tanacetum</taxon>
    </lineage>
</organism>